<keyword evidence="3" id="KW-1185">Reference proteome</keyword>
<evidence type="ECO:0000313" key="3">
    <source>
        <dbReference type="Proteomes" id="UP001234178"/>
    </source>
</evidence>
<evidence type="ECO:0000256" key="1">
    <source>
        <dbReference type="SAM" id="MobiDB-lite"/>
    </source>
</evidence>
<sequence length="77" mass="8941">MKLDGVDLFPFQTLCHSTQRVRLTLPRNSGCLRRATFGSQFSFRDPNKRLAPFFWLPPPSPQRETRVDPKHGLEQTD</sequence>
<comment type="caution">
    <text evidence="2">The sequence shown here is derived from an EMBL/GenBank/DDBJ whole genome shotgun (WGS) entry which is preliminary data.</text>
</comment>
<evidence type="ECO:0000313" key="2">
    <source>
        <dbReference type="EMBL" id="KAK4020104.1"/>
    </source>
</evidence>
<dbReference type="EMBL" id="JAOYFB010000036">
    <property type="protein sequence ID" value="KAK4020104.1"/>
    <property type="molecule type" value="Genomic_DNA"/>
</dbReference>
<dbReference type="Proteomes" id="UP001234178">
    <property type="component" value="Unassembled WGS sequence"/>
</dbReference>
<feature type="compositionally biased region" description="Basic and acidic residues" evidence="1">
    <location>
        <begin position="63"/>
        <end position="77"/>
    </location>
</feature>
<protein>
    <submittedName>
        <fullName evidence="2">Uncharacterized protein</fullName>
    </submittedName>
</protein>
<reference evidence="2 3" key="1">
    <citation type="journal article" date="2023" name="Nucleic Acids Res.">
        <title>The hologenome of Daphnia magna reveals possible DNA methylation and microbiome-mediated evolution of the host genome.</title>
        <authorList>
            <person name="Chaturvedi A."/>
            <person name="Li X."/>
            <person name="Dhandapani V."/>
            <person name="Marshall H."/>
            <person name="Kissane S."/>
            <person name="Cuenca-Cambronero M."/>
            <person name="Asole G."/>
            <person name="Calvet F."/>
            <person name="Ruiz-Romero M."/>
            <person name="Marangio P."/>
            <person name="Guigo R."/>
            <person name="Rago D."/>
            <person name="Mirbahai L."/>
            <person name="Eastwood N."/>
            <person name="Colbourne J.K."/>
            <person name="Zhou J."/>
            <person name="Mallon E."/>
            <person name="Orsini L."/>
        </authorList>
    </citation>
    <scope>NUCLEOTIDE SEQUENCE [LARGE SCALE GENOMIC DNA]</scope>
    <source>
        <strain evidence="2">LRV0_1</strain>
    </source>
</reference>
<feature type="region of interest" description="Disordered" evidence="1">
    <location>
        <begin position="54"/>
        <end position="77"/>
    </location>
</feature>
<organism evidence="2 3">
    <name type="scientific">Daphnia magna</name>
    <dbReference type="NCBI Taxonomy" id="35525"/>
    <lineage>
        <taxon>Eukaryota</taxon>
        <taxon>Metazoa</taxon>
        <taxon>Ecdysozoa</taxon>
        <taxon>Arthropoda</taxon>
        <taxon>Crustacea</taxon>
        <taxon>Branchiopoda</taxon>
        <taxon>Diplostraca</taxon>
        <taxon>Cladocera</taxon>
        <taxon>Anomopoda</taxon>
        <taxon>Daphniidae</taxon>
        <taxon>Daphnia</taxon>
    </lineage>
</organism>
<proteinExistence type="predicted"/>
<gene>
    <name evidence="2" type="ORF">OUZ56_002099</name>
</gene>
<accession>A0ABR0A4N6</accession>
<name>A0ABR0A4N6_9CRUS</name>